<proteinExistence type="predicted"/>
<evidence type="ECO:0000313" key="2">
    <source>
        <dbReference type="EMBL" id="CUG86423.1"/>
    </source>
</evidence>
<feature type="compositionally biased region" description="Polar residues" evidence="1">
    <location>
        <begin position="41"/>
        <end position="52"/>
    </location>
</feature>
<accession>A0A0S4J5H7</accession>
<dbReference type="EMBL" id="CYKH01001299">
    <property type="protein sequence ID" value="CUG86423.1"/>
    <property type="molecule type" value="Genomic_DNA"/>
</dbReference>
<keyword evidence="3" id="KW-1185">Reference proteome</keyword>
<evidence type="ECO:0000313" key="3">
    <source>
        <dbReference type="Proteomes" id="UP000051952"/>
    </source>
</evidence>
<feature type="region of interest" description="Disordered" evidence="1">
    <location>
        <begin position="1"/>
        <end position="59"/>
    </location>
</feature>
<dbReference type="VEuPathDB" id="TriTrypDB:BSAL_93055"/>
<dbReference type="Proteomes" id="UP000051952">
    <property type="component" value="Unassembled WGS sequence"/>
</dbReference>
<protein>
    <submittedName>
        <fullName evidence="2">Uncharacterized protein</fullName>
    </submittedName>
</protein>
<feature type="compositionally biased region" description="Basic and acidic residues" evidence="1">
    <location>
        <begin position="1"/>
        <end position="22"/>
    </location>
</feature>
<dbReference type="AlphaFoldDB" id="A0A0S4J5H7"/>
<sequence>MGSSCTREHRDASSSDGTDGRRFQHQRASLASSLHKHLKQQRPSASGNNSGNHRIVLPRGSTPHYFEAERHSLEVMVEEVKSPLQPMASAVPIPKSILITSTSVVDKMIQPLSLSASAVSTGSTNQLPLRTLGSRSSARALSDSGGNSNVSLTMASATAVPLATFFEAMESFEDNDEDGMGLDDEETGGNPLVLPLASMNPPKRECDLMTMHGGNTTDMFSSDDDEGGGGQRVVGVELVTPSPAAVRSGDERIPIRCKRSAAGSSTIHYGPGGSALSSSHERSARCHALLAETSSSSHATYNMECSSASHAEEEHMSAIDPTPVSITTSVGSRKVHFRPHAIVLLDDTNPSTWMIAAAGSSSAGLQNASATSLASLSDELGIEPGTPHRLVPLRSGSGVPLAPVSARDVTSKPQNGTHFYRFL</sequence>
<evidence type="ECO:0000256" key="1">
    <source>
        <dbReference type="SAM" id="MobiDB-lite"/>
    </source>
</evidence>
<name>A0A0S4J5H7_BODSA</name>
<gene>
    <name evidence="2" type="ORF">BSAL_93055</name>
</gene>
<organism evidence="2 3">
    <name type="scientific">Bodo saltans</name>
    <name type="common">Flagellated protozoan</name>
    <dbReference type="NCBI Taxonomy" id="75058"/>
    <lineage>
        <taxon>Eukaryota</taxon>
        <taxon>Discoba</taxon>
        <taxon>Euglenozoa</taxon>
        <taxon>Kinetoplastea</taxon>
        <taxon>Metakinetoplastina</taxon>
        <taxon>Eubodonida</taxon>
        <taxon>Bodonidae</taxon>
        <taxon>Bodo</taxon>
    </lineage>
</organism>
<reference evidence="3" key="1">
    <citation type="submission" date="2015-09" db="EMBL/GenBank/DDBJ databases">
        <authorList>
            <consortium name="Pathogen Informatics"/>
        </authorList>
    </citation>
    <scope>NUCLEOTIDE SEQUENCE [LARGE SCALE GENOMIC DNA]</scope>
    <source>
        <strain evidence="3">Lake Konstanz</strain>
    </source>
</reference>